<dbReference type="EMBL" id="AABEKN010000008">
    <property type="protein sequence ID" value="EAG9355070.1"/>
    <property type="molecule type" value="Genomic_DNA"/>
</dbReference>
<gene>
    <name evidence="1" type="ORF">CW895_14860</name>
</gene>
<accession>A0A823E105</accession>
<name>A0A823E105_LISMN</name>
<sequence length="91" mass="10716">MARAEYAENVQKSLVALYYRGNTKYSICKEYGIPRTLLDIWIERYFGEELETNEVLTFLQVRELKKQKEALQEEISALSEAINLFENNYGK</sequence>
<dbReference type="InterPro" id="IPR009057">
    <property type="entry name" value="Homeodomain-like_sf"/>
</dbReference>
<protein>
    <submittedName>
        <fullName evidence="1">Helix-turn-helix domain-containing protein</fullName>
    </submittedName>
</protein>
<dbReference type="Proteomes" id="UP000524387">
    <property type="component" value="Unassembled WGS sequence"/>
</dbReference>
<evidence type="ECO:0000313" key="1">
    <source>
        <dbReference type="EMBL" id="EAG9355070.1"/>
    </source>
</evidence>
<proteinExistence type="predicted"/>
<dbReference type="AlphaFoldDB" id="A0A823E105"/>
<comment type="caution">
    <text evidence="1">The sequence shown here is derived from an EMBL/GenBank/DDBJ whole genome shotgun (WGS) entry which is preliminary data.</text>
</comment>
<evidence type="ECO:0000313" key="2">
    <source>
        <dbReference type="Proteomes" id="UP000524387"/>
    </source>
</evidence>
<reference evidence="1 2" key="1">
    <citation type="submission" date="2019-04" db="EMBL/GenBank/DDBJ databases">
        <authorList>
            <consortium name="GenomeTrakr network: Whole genome sequencing for foodborne pathogen traceback"/>
        </authorList>
    </citation>
    <scope>NUCLEOTIDE SEQUENCE [LARGE SCALE GENOMIC DNA]</scope>
    <source>
        <strain evidence="1 2">CFSAN072502</strain>
    </source>
</reference>
<dbReference type="SUPFAM" id="SSF46689">
    <property type="entry name" value="Homeodomain-like"/>
    <property type="match status" value="1"/>
</dbReference>
<dbReference type="RefSeq" id="WP_003740276.1">
    <property type="nucleotide sequence ID" value="NZ_CP090058.1"/>
</dbReference>
<organism evidence="1 2">
    <name type="scientific">Listeria monocytogenes</name>
    <dbReference type="NCBI Taxonomy" id="1639"/>
    <lineage>
        <taxon>Bacteria</taxon>
        <taxon>Bacillati</taxon>
        <taxon>Bacillota</taxon>
        <taxon>Bacilli</taxon>
        <taxon>Bacillales</taxon>
        <taxon>Listeriaceae</taxon>
        <taxon>Listeria</taxon>
    </lineage>
</organism>